<dbReference type="InterPro" id="IPR029058">
    <property type="entry name" value="AB_hydrolase_fold"/>
</dbReference>
<comment type="caution">
    <text evidence="2">The sequence shown here is derived from an EMBL/GenBank/DDBJ whole genome shotgun (WGS) entry which is preliminary data.</text>
</comment>
<keyword evidence="1" id="KW-0732">Signal</keyword>
<reference evidence="2 3" key="1">
    <citation type="submission" date="2020-07" db="EMBL/GenBank/DDBJ databases">
        <title>Sequencing the genomes of 1000 actinobacteria strains.</title>
        <authorList>
            <person name="Klenk H.-P."/>
        </authorList>
    </citation>
    <scope>NUCLEOTIDE SEQUENCE [LARGE SCALE GENOMIC DNA]</scope>
    <source>
        <strain evidence="2 3">DSM 18965</strain>
    </source>
</reference>
<dbReference type="EMBL" id="JACCBE010000001">
    <property type="protein sequence ID" value="NYD59631.1"/>
    <property type="molecule type" value="Genomic_DNA"/>
</dbReference>
<dbReference type="SUPFAM" id="SSF53474">
    <property type="entry name" value="alpha/beta-Hydrolases"/>
    <property type="match status" value="1"/>
</dbReference>
<dbReference type="Gene3D" id="3.40.50.1820">
    <property type="entry name" value="alpha/beta hydrolase"/>
    <property type="match status" value="1"/>
</dbReference>
<organism evidence="2 3">
    <name type="scientific">Nocardioides marinisabuli</name>
    <dbReference type="NCBI Taxonomy" id="419476"/>
    <lineage>
        <taxon>Bacteria</taxon>
        <taxon>Bacillati</taxon>
        <taxon>Actinomycetota</taxon>
        <taxon>Actinomycetes</taxon>
        <taxon>Propionibacteriales</taxon>
        <taxon>Nocardioidaceae</taxon>
        <taxon>Nocardioides</taxon>
    </lineage>
</organism>
<sequence length="358" mass="38004">MRPTLRTLLVGLLVGALSGAVVGALAGQAAADGTGGSTVISRGVAFDLVNTNDTHLLCLPDGDDYVVEARLIGPRDEVLGRAGSRRINVLVHDAGTGGWFWGMDSPRRYDYARQLARRGETSLVLTRLGYDENGLGSGRDTCLGAQATMLHQVVQHLKSGSYRFTGDVGTTTPHAGHVVVHGHGVGAAVAQLEASTFDDVEGLVLMSWTDTQFTSRAVAEATRQGTTCLSADYASFGETRADYRDLLFASAPARVQRQAARQRNDVPCGDVLSLGAMVTSLTLGTGDIEAPALLLFGDQDVRTRAGAAERQADRFRSSEAVRTRTFSGAGSALPLERSAPRVRREVLSFLTTTRGGRD</sequence>
<feature type="chain" id="PRO_5031543024" evidence="1">
    <location>
        <begin position="27"/>
        <end position="358"/>
    </location>
</feature>
<name>A0A7Y9JSR6_9ACTN</name>
<keyword evidence="3" id="KW-1185">Reference proteome</keyword>
<proteinExistence type="predicted"/>
<evidence type="ECO:0000313" key="2">
    <source>
        <dbReference type="EMBL" id="NYD59631.1"/>
    </source>
</evidence>
<evidence type="ECO:0000313" key="3">
    <source>
        <dbReference type="Proteomes" id="UP000516957"/>
    </source>
</evidence>
<dbReference type="AlphaFoldDB" id="A0A7Y9JSR6"/>
<accession>A0A7Y9JSR6</accession>
<dbReference type="RefSeq" id="WP_179617049.1">
    <property type="nucleotide sequence ID" value="NZ_CP059163.1"/>
</dbReference>
<dbReference type="Proteomes" id="UP000516957">
    <property type="component" value="Unassembled WGS sequence"/>
</dbReference>
<protein>
    <submittedName>
        <fullName evidence="2">Pimeloyl-ACP methyl ester carboxylesterase</fullName>
    </submittedName>
</protein>
<evidence type="ECO:0000256" key="1">
    <source>
        <dbReference type="SAM" id="SignalP"/>
    </source>
</evidence>
<feature type="signal peptide" evidence="1">
    <location>
        <begin position="1"/>
        <end position="26"/>
    </location>
</feature>
<gene>
    <name evidence="2" type="ORF">BKA08_003869</name>
</gene>